<sequence>MVFDCVTDTPTMRMCYEAIGLSGGKYFAIEAIDIVTKYTRTDVLADWLMAPIIMGTCVELAGTYGRPAIPENRRFGGKRFLILKKLLSEGVINGHPLEIREGGLAKIPDCINNVRVRGVRGVRAKRQVVSLLAEYIVSCQVNMLALDIDIQCD</sequence>
<dbReference type="Proteomes" id="UP000701801">
    <property type="component" value="Unassembled WGS sequence"/>
</dbReference>
<comment type="caution">
    <text evidence="3">The sequence shown here is derived from an EMBL/GenBank/DDBJ whole genome shotgun (WGS) entry which is preliminary data.</text>
</comment>
<dbReference type="Gene3D" id="3.40.50.720">
    <property type="entry name" value="NAD(P)-binding Rossmann-like Domain"/>
    <property type="match status" value="1"/>
</dbReference>
<dbReference type="PANTHER" id="PTHR45348">
    <property type="entry name" value="HYPOTHETICAL OXIDOREDUCTASE (EUROFUNG)"/>
    <property type="match status" value="1"/>
</dbReference>
<evidence type="ECO:0000313" key="3">
    <source>
        <dbReference type="EMBL" id="CAG8972638.1"/>
    </source>
</evidence>
<name>A0A9N9LEJ3_9HELO</name>
<dbReference type="AlphaFoldDB" id="A0A9N9LEJ3"/>
<keyword evidence="1" id="KW-0521">NADP</keyword>
<gene>
    <name evidence="3" type="ORF">HYALB_00011376</name>
</gene>
<dbReference type="GO" id="GO:0016651">
    <property type="term" value="F:oxidoreductase activity, acting on NAD(P)H"/>
    <property type="evidence" value="ECO:0007669"/>
    <property type="project" value="InterPro"/>
</dbReference>
<dbReference type="Gene3D" id="3.90.180.10">
    <property type="entry name" value="Medium-chain alcohol dehydrogenases, catalytic domain"/>
    <property type="match status" value="1"/>
</dbReference>
<evidence type="ECO:0000313" key="4">
    <source>
        <dbReference type="Proteomes" id="UP000701801"/>
    </source>
</evidence>
<keyword evidence="2" id="KW-0560">Oxidoreductase</keyword>
<evidence type="ECO:0000256" key="1">
    <source>
        <dbReference type="ARBA" id="ARBA00022857"/>
    </source>
</evidence>
<proteinExistence type="predicted"/>
<dbReference type="InterPro" id="IPR047122">
    <property type="entry name" value="Trans-enoyl_RdTase-like"/>
</dbReference>
<reference evidence="3" key="1">
    <citation type="submission" date="2021-07" db="EMBL/GenBank/DDBJ databases">
        <authorList>
            <person name="Durling M."/>
        </authorList>
    </citation>
    <scope>NUCLEOTIDE SEQUENCE</scope>
</reference>
<dbReference type="EMBL" id="CAJVRM010000050">
    <property type="protein sequence ID" value="CAG8972638.1"/>
    <property type="molecule type" value="Genomic_DNA"/>
</dbReference>
<dbReference type="OrthoDB" id="48317at2759"/>
<keyword evidence="4" id="KW-1185">Reference proteome</keyword>
<evidence type="ECO:0000256" key="2">
    <source>
        <dbReference type="ARBA" id="ARBA00023002"/>
    </source>
</evidence>
<organism evidence="3 4">
    <name type="scientific">Hymenoscyphus albidus</name>
    <dbReference type="NCBI Taxonomy" id="595503"/>
    <lineage>
        <taxon>Eukaryota</taxon>
        <taxon>Fungi</taxon>
        <taxon>Dikarya</taxon>
        <taxon>Ascomycota</taxon>
        <taxon>Pezizomycotina</taxon>
        <taxon>Leotiomycetes</taxon>
        <taxon>Helotiales</taxon>
        <taxon>Helotiaceae</taxon>
        <taxon>Hymenoscyphus</taxon>
    </lineage>
</organism>
<dbReference type="PANTHER" id="PTHR45348:SF6">
    <property type="entry name" value="TRANS-ENOYL REDUCTASE APDC"/>
    <property type="match status" value="1"/>
</dbReference>
<protein>
    <submittedName>
        <fullName evidence="3">Uncharacterized protein</fullName>
    </submittedName>
</protein>
<accession>A0A9N9LEJ3</accession>